<gene>
    <name evidence="1" type="ORF">NJ75_01154</name>
</gene>
<accession>A0A0B9ACZ7</accession>
<dbReference type="AlphaFoldDB" id="A0A0B9ACZ7"/>
<proteinExistence type="predicted"/>
<evidence type="ECO:0000313" key="1">
    <source>
        <dbReference type="EMBL" id="KHS48482.1"/>
    </source>
</evidence>
<dbReference type="EMBL" id="JRVC01000004">
    <property type="protein sequence ID" value="KHS48482.1"/>
    <property type="molecule type" value="Genomic_DNA"/>
</dbReference>
<reference evidence="1 2" key="1">
    <citation type="submission" date="2014-10" db="EMBL/GenBank/DDBJ databases">
        <title>Draft genome sequence of Novosphingobium subterraneum DSM 12447.</title>
        <authorList>
            <person name="Gan H.M."/>
            <person name="Gan H.Y."/>
            <person name="Savka M.A."/>
        </authorList>
    </citation>
    <scope>NUCLEOTIDE SEQUENCE [LARGE SCALE GENOMIC DNA]</scope>
    <source>
        <strain evidence="1 2">DSM 12447</strain>
    </source>
</reference>
<sequence>MGLTEAAQCTKVLERGLAANGERFGKVPLLFDASCLTA</sequence>
<evidence type="ECO:0000313" key="2">
    <source>
        <dbReference type="Proteomes" id="UP000031338"/>
    </source>
</evidence>
<name>A0A0B9ACZ7_9SPHN</name>
<organism evidence="1 2">
    <name type="scientific">Novosphingobium subterraneum</name>
    <dbReference type="NCBI Taxonomy" id="48936"/>
    <lineage>
        <taxon>Bacteria</taxon>
        <taxon>Pseudomonadati</taxon>
        <taxon>Pseudomonadota</taxon>
        <taxon>Alphaproteobacteria</taxon>
        <taxon>Sphingomonadales</taxon>
        <taxon>Sphingomonadaceae</taxon>
        <taxon>Novosphingobium</taxon>
    </lineage>
</organism>
<dbReference type="PATRIC" id="fig|48936.3.peg.1161"/>
<comment type="caution">
    <text evidence="1">The sequence shown here is derived from an EMBL/GenBank/DDBJ whole genome shotgun (WGS) entry which is preliminary data.</text>
</comment>
<keyword evidence="2" id="KW-1185">Reference proteome</keyword>
<protein>
    <submittedName>
        <fullName evidence="1">Uncharacterized protein</fullName>
    </submittedName>
</protein>
<dbReference type="Proteomes" id="UP000031338">
    <property type="component" value="Unassembled WGS sequence"/>
</dbReference>